<name>A0A941F3U6_9BACT</name>
<sequence>MEELGINGFDWKPIYDWVIANGIRLLAAILIAVIGLWIINKIVKGFKKLLATRGVDETLVPFIISLTSVTLKVLLFISVISYLGVQMTSFIAILGAAGLAVGMALSGTLQNFAGGVILLILKPFKVGDFIEAQGHTGLVKEIQIFNTILTTPDNKVVIIPNGGLSTGAMTNYSKEETRRVDFVFGIGYDDDIDKARNIIIEVAGKQELILKDPAIFVGVLEHGDSSINLVTRVWAKTSDYWTVYFYMMEFVKKEFDKQGISIPFPQRDVHLFNEK</sequence>
<keyword evidence="5 7" id="KW-1133">Transmembrane helix</keyword>
<dbReference type="InterPro" id="IPR023408">
    <property type="entry name" value="MscS_beta-dom_sf"/>
</dbReference>
<feature type="transmembrane region" description="Helical" evidence="7">
    <location>
        <begin position="59"/>
        <end position="84"/>
    </location>
</feature>
<evidence type="ECO:0000256" key="5">
    <source>
        <dbReference type="ARBA" id="ARBA00022989"/>
    </source>
</evidence>
<dbReference type="Gene3D" id="1.10.287.1260">
    <property type="match status" value="1"/>
</dbReference>
<comment type="subcellular location">
    <subcellularLocation>
        <location evidence="1">Cell membrane</location>
        <topology evidence="1">Multi-pass membrane protein</topology>
    </subcellularLocation>
</comment>
<dbReference type="Gene3D" id="2.30.30.60">
    <property type="match status" value="1"/>
</dbReference>
<dbReference type="SUPFAM" id="SSF82689">
    <property type="entry name" value="Mechanosensitive channel protein MscS (YggB), C-terminal domain"/>
    <property type="match status" value="1"/>
</dbReference>
<reference evidence="11" key="1">
    <citation type="journal article" date="2018" name="Int. J. Syst. Evol. Microbiol.">
        <title>Carboxylicivirga sediminis sp. nov., isolated from coastal sediment.</title>
        <authorList>
            <person name="Wang F.Q."/>
            <person name="Ren L.H."/>
            <person name="Zou R.J."/>
            <person name="Sun Y.Z."/>
            <person name="Liu X.J."/>
            <person name="Jiang F."/>
            <person name="Liu L.J."/>
        </authorList>
    </citation>
    <scope>NUCLEOTIDE SEQUENCE</scope>
    <source>
        <strain evidence="11">JR1</strain>
    </source>
</reference>
<dbReference type="AlphaFoldDB" id="A0A941F3U6"/>
<proteinExistence type="inferred from homology"/>
<feature type="domain" description="Mechanosensitive ion channel MscS C-terminal" evidence="9">
    <location>
        <begin position="180"/>
        <end position="262"/>
    </location>
</feature>
<dbReference type="PANTHER" id="PTHR30221">
    <property type="entry name" value="SMALL-CONDUCTANCE MECHANOSENSITIVE CHANNEL"/>
    <property type="match status" value="1"/>
</dbReference>
<evidence type="ECO:0000259" key="8">
    <source>
        <dbReference type="Pfam" id="PF00924"/>
    </source>
</evidence>
<accession>A0A941F3U6</accession>
<reference evidence="11" key="2">
    <citation type="submission" date="2021-04" db="EMBL/GenBank/DDBJ databases">
        <authorList>
            <person name="Zhang T."/>
            <person name="Zhang Y."/>
            <person name="Lu D."/>
            <person name="Zuo D."/>
            <person name="Du Z."/>
        </authorList>
    </citation>
    <scope>NUCLEOTIDE SEQUENCE</scope>
    <source>
        <strain evidence="11">JR1</strain>
    </source>
</reference>
<dbReference type="InterPro" id="IPR011014">
    <property type="entry name" value="MscS_channel_TM-2"/>
</dbReference>
<evidence type="ECO:0000259" key="10">
    <source>
        <dbReference type="Pfam" id="PF21088"/>
    </source>
</evidence>
<dbReference type="Pfam" id="PF00924">
    <property type="entry name" value="MS_channel_2nd"/>
    <property type="match status" value="1"/>
</dbReference>
<dbReference type="InterPro" id="IPR011066">
    <property type="entry name" value="MscS_channel_C_sf"/>
</dbReference>
<dbReference type="SUPFAM" id="SSF82861">
    <property type="entry name" value="Mechanosensitive channel protein MscS (YggB), transmembrane region"/>
    <property type="match status" value="1"/>
</dbReference>
<feature type="transmembrane region" description="Helical" evidence="7">
    <location>
        <begin position="17"/>
        <end position="39"/>
    </location>
</feature>
<dbReference type="PANTHER" id="PTHR30221:SF1">
    <property type="entry name" value="SMALL-CONDUCTANCE MECHANOSENSITIVE CHANNEL"/>
    <property type="match status" value="1"/>
</dbReference>
<dbReference type="InterPro" id="IPR049142">
    <property type="entry name" value="MS_channel_1st"/>
</dbReference>
<dbReference type="Pfam" id="PF21088">
    <property type="entry name" value="MS_channel_1st"/>
    <property type="match status" value="1"/>
</dbReference>
<dbReference type="EMBL" id="JAGTAR010000009">
    <property type="protein sequence ID" value="MBR8535459.1"/>
    <property type="molecule type" value="Genomic_DNA"/>
</dbReference>
<evidence type="ECO:0000256" key="6">
    <source>
        <dbReference type="ARBA" id="ARBA00023136"/>
    </source>
</evidence>
<keyword evidence="4 7" id="KW-0812">Transmembrane</keyword>
<dbReference type="Pfam" id="PF05552">
    <property type="entry name" value="MS_channel_1st_1"/>
    <property type="match status" value="1"/>
</dbReference>
<dbReference type="Pfam" id="PF21082">
    <property type="entry name" value="MS_channel_3rd"/>
    <property type="match status" value="1"/>
</dbReference>
<evidence type="ECO:0000313" key="11">
    <source>
        <dbReference type="EMBL" id="MBR8535459.1"/>
    </source>
</evidence>
<dbReference type="Proteomes" id="UP000679220">
    <property type="component" value="Unassembled WGS sequence"/>
</dbReference>
<feature type="transmembrane region" description="Helical" evidence="7">
    <location>
        <begin position="90"/>
        <end position="121"/>
    </location>
</feature>
<dbReference type="SUPFAM" id="SSF50182">
    <property type="entry name" value="Sm-like ribonucleoproteins"/>
    <property type="match status" value="1"/>
</dbReference>
<evidence type="ECO:0000256" key="4">
    <source>
        <dbReference type="ARBA" id="ARBA00022692"/>
    </source>
</evidence>
<dbReference type="InterPro" id="IPR010920">
    <property type="entry name" value="LSM_dom_sf"/>
</dbReference>
<gene>
    <name evidence="11" type="ORF">KDU71_07800</name>
</gene>
<evidence type="ECO:0000313" key="12">
    <source>
        <dbReference type="Proteomes" id="UP000679220"/>
    </source>
</evidence>
<feature type="domain" description="Mechanosensitive ion channel MscS" evidence="8">
    <location>
        <begin position="108"/>
        <end position="174"/>
    </location>
</feature>
<dbReference type="GO" id="GO:0008381">
    <property type="term" value="F:mechanosensitive monoatomic ion channel activity"/>
    <property type="evidence" value="ECO:0007669"/>
    <property type="project" value="InterPro"/>
</dbReference>
<dbReference type="GO" id="GO:0005886">
    <property type="term" value="C:plasma membrane"/>
    <property type="evidence" value="ECO:0007669"/>
    <property type="project" value="UniProtKB-SubCell"/>
</dbReference>
<dbReference type="InterPro" id="IPR006685">
    <property type="entry name" value="MscS_channel_2nd"/>
</dbReference>
<organism evidence="11 12">
    <name type="scientific">Carboxylicivirga sediminis</name>
    <dbReference type="NCBI Taxonomy" id="2006564"/>
    <lineage>
        <taxon>Bacteria</taxon>
        <taxon>Pseudomonadati</taxon>
        <taxon>Bacteroidota</taxon>
        <taxon>Bacteroidia</taxon>
        <taxon>Marinilabiliales</taxon>
        <taxon>Marinilabiliaceae</taxon>
        <taxon>Carboxylicivirga</taxon>
    </lineage>
</organism>
<dbReference type="InterPro" id="IPR008910">
    <property type="entry name" value="MSC_TM_helix"/>
</dbReference>
<evidence type="ECO:0000259" key="9">
    <source>
        <dbReference type="Pfam" id="PF21082"/>
    </source>
</evidence>
<evidence type="ECO:0000256" key="7">
    <source>
        <dbReference type="SAM" id="Phobius"/>
    </source>
</evidence>
<keyword evidence="6 7" id="KW-0472">Membrane</keyword>
<evidence type="ECO:0000256" key="2">
    <source>
        <dbReference type="ARBA" id="ARBA00008017"/>
    </source>
</evidence>
<keyword evidence="12" id="KW-1185">Reference proteome</keyword>
<evidence type="ECO:0000256" key="3">
    <source>
        <dbReference type="ARBA" id="ARBA00022475"/>
    </source>
</evidence>
<keyword evidence="3" id="KW-1003">Cell membrane</keyword>
<feature type="domain" description="Mechanosensitive ion channel transmembrane helices 2/3" evidence="10">
    <location>
        <begin position="66"/>
        <end position="105"/>
    </location>
</feature>
<dbReference type="InterPro" id="IPR045275">
    <property type="entry name" value="MscS_archaea/bacteria_type"/>
</dbReference>
<dbReference type="Gene3D" id="3.30.70.100">
    <property type="match status" value="1"/>
</dbReference>
<comment type="similarity">
    <text evidence="2">Belongs to the MscS (TC 1.A.23) family.</text>
</comment>
<comment type="caution">
    <text evidence="11">The sequence shown here is derived from an EMBL/GenBank/DDBJ whole genome shotgun (WGS) entry which is preliminary data.</text>
</comment>
<dbReference type="InterPro" id="IPR049278">
    <property type="entry name" value="MS_channel_C"/>
</dbReference>
<protein>
    <submittedName>
        <fullName evidence="11">Mechanosensitive ion channel</fullName>
    </submittedName>
</protein>
<evidence type="ECO:0000256" key="1">
    <source>
        <dbReference type="ARBA" id="ARBA00004651"/>
    </source>
</evidence>